<dbReference type="Proteomes" id="UP001172778">
    <property type="component" value="Unassembled WGS sequence"/>
</dbReference>
<accession>A0ABT7DU70</accession>
<feature type="compositionally biased region" description="Basic and acidic residues" evidence="1">
    <location>
        <begin position="206"/>
        <end position="220"/>
    </location>
</feature>
<protein>
    <submittedName>
        <fullName evidence="2">Uncharacterized protein</fullName>
    </submittedName>
</protein>
<name>A0ABT7DU70_9NEIS</name>
<reference evidence="2" key="1">
    <citation type="submission" date="2023-03" db="EMBL/GenBank/DDBJ databases">
        <title>Chitinimonas shenzhenensis gen. nov., sp. nov., a novel member of family Burkholderiaceae isolated from activated sludge collected in Shen Zhen, China.</title>
        <authorList>
            <person name="Wang X."/>
        </authorList>
    </citation>
    <scope>NUCLEOTIDE SEQUENCE</scope>
    <source>
        <strain evidence="2">DQS-5</strain>
    </source>
</reference>
<feature type="compositionally biased region" description="Low complexity" evidence="1">
    <location>
        <begin position="99"/>
        <end position="112"/>
    </location>
</feature>
<sequence length="324" mass="33645">MNTTPDPQLPHDAELSALYRKLAVEEPATDIDDAILAASRRAVGSGPRAMRWFKSSWTAPLATAATLMVALSVALLVRDHAPSRQEQAVTLSEPPPAPAADAPAPAAAPAPASEGATPPLAEPPKAAMPNEAAVAEKPPQALQKAEKKSAPPVFSVEDAPAAASKAKDVAPAPVKPAPVMSAPAMSAPAMPAADAPPVMAAPEPVPMRDAKRDRLQEKTVAESVAPPTAASRSGAGSGADAAVPTAKPASPITSERNSTRRLLGATSTESAVDEASPEQWANRIRKLINHGEHKAAREELDKLRKRYPDWSLPPDLAEFSKEAP</sequence>
<evidence type="ECO:0000256" key="1">
    <source>
        <dbReference type="SAM" id="MobiDB-lite"/>
    </source>
</evidence>
<feature type="region of interest" description="Disordered" evidence="1">
    <location>
        <begin position="187"/>
        <end position="278"/>
    </location>
</feature>
<keyword evidence="3" id="KW-1185">Reference proteome</keyword>
<evidence type="ECO:0000313" key="3">
    <source>
        <dbReference type="Proteomes" id="UP001172778"/>
    </source>
</evidence>
<feature type="compositionally biased region" description="Low complexity" evidence="1">
    <location>
        <begin position="158"/>
        <end position="174"/>
    </location>
</feature>
<organism evidence="2 3">
    <name type="scientific">Parachitinimonas caeni</name>
    <dbReference type="NCBI Taxonomy" id="3031301"/>
    <lineage>
        <taxon>Bacteria</taxon>
        <taxon>Pseudomonadati</taxon>
        <taxon>Pseudomonadota</taxon>
        <taxon>Betaproteobacteria</taxon>
        <taxon>Neisseriales</taxon>
        <taxon>Chitinibacteraceae</taxon>
        <taxon>Parachitinimonas</taxon>
    </lineage>
</organism>
<gene>
    <name evidence="2" type="ORF">PZA18_06090</name>
</gene>
<feature type="region of interest" description="Disordered" evidence="1">
    <location>
        <begin position="85"/>
        <end position="174"/>
    </location>
</feature>
<feature type="compositionally biased region" description="Low complexity" evidence="1">
    <location>
        <begin position="187"/>
        <end position="202"/>
    </location>
</feature>
<dbReference type="EMBL" id="JARRAF010000005">
    <property type="protein sequence ID" value="MDK2123616.1"/>
    <property type="molecule type" value="Genomic_DNA"/>
</dbReference>
<proteinExistence type="predicted"/>
<evidence type="ECO:0000313" key="2">
    <source>
        <dbReference type="EMBL" id="MDK2123616.1"/>
    </source>
</evidence>
<feature type="compositionally biased region" description="Low complexity" evidence="1">
    <location>
        <begin position="225"/>
        <end position="244"/>
    </location>
</feature>
<dbReference type="RefSeq" id="WP_284099915.1">
    <property type="nucleotide sequence ID" value="NZ_JARRAF010000005.1"/>
</dbReference>
<comment type="caution">
    <text evidence="2">The sequence shown here is derived from an EMBL/GenBank/DDBJ whole genome shotgun (WGS) entry which is preliminary data.</text>
</comment>